<evidence type="ECO:0008006" key="4">
    <source>
        <dbReference type="Google" id="ProtNLM"/>
    </source>
</evidence>
<sequence length="237" mass="25967">MDLATAAPTVSQASAIPAPAVEDATAEPAIPSNDLNVQPAPTVESAETVDDPKKHAPLPNKMKKVGETSVQALRETPGIYFESQAAVLRGTKKNFFRKYLPLIFDERDFVAFGEVLRFVLVKGDNCFVFTDETDASPIYAFPLQGLKAIIENPKNPDKNSITISPSTNNDVSKSDLVTVLLKNPRDKIEYQFSFDKSGDEEIAERFVDAIRRSESTTDEKLASVVYAEAVAKNAKKL</sequence>
<evidence type="ECO:0000313" key="3">
    <source>
        <dbReference type="EMBL" id="CAE4593841.1"/>
    </source>
</evidence>
<evidence type="ECO:0000313" key="2">
    <source>
        <dbReference type="EMBL" id="CAD9333182.1"/>
    </source>
</evidence>
<dbReference type="AlphaFoldDB" id="A0A6V2CJY7"/>
<evidence type="ECO:0000256" key="1">
    <source>
        <dbReference type="SAM" id="MobiDB-lite"/>
    </source>
</evidence>
<feature type="region of interest" description="Disordered" evidence="1">
    <location>
        <begin position="1"/>
        <end position="63"/>
    </location>
</feature>
<dbReference type="EMBL" id="HBGN01019907">
    <property type="protein sequence ID" value="CAD9333182.1"/>
    <property type="molecule type" value="Transcribed_RNA"/>
</dbReference>
<gene>
    <name evidence="3" type="ORF">DBRI00130_LOCUS7902</name>
    <name evidence="2" type="ORF">DBRI1063_LOCUS12687</name>
</gene>
<protein>
    <recommendedName>
        <fullName evidence="4">PH domain-containing protein</fullName>
    </recommendedName>
</protein>
<name>A0A6V2CJY7_9STRA</name>
<reference evidence="2" key="1">
    <citation type="submission" date="2021-01" db="EMBL/GenBank/DDBJ databases">
        <authorList>
            <person name="Corre E."/>
            <person name="Pelletier E."/>
            <person name="Niang G."/>
            <person name="Scheremetjew M."/>
            <person name="Finn R."/>
            <person name="Kale V."/>
            <person name="Holt S."/>
            <person name="Cochrane G."/>
            <person name="Meng A."/>
            <person name="Brown T."/>
            <person name="Cohen L."/>
        </authorList>
    </citation>
    <scope>NUCLEOTIDE SEQUENCE</scope>
    <source>
        <strain evidence="3">GSO104</strain>
        <strain evidence="2">Pop2</strain>
    </source>
</reference>
<organism evidence="2">
    <name type="scientific">Ditylum brightwellii</name>
    <dbReference type="NCBI Taxonomy" id="49249"/>
    <lineage>
        <taxon>Eukaryota</taxon>
        <taxon>Sar</taxon>
        <taxon>Stramenopiles</taxon>
        <taxon>Ochrophyta</taxon>
        <taxon>Bacillariophyta</taxon>
        <taxon>Mediophyceae</taxon>
        <taxon>Lithodesmiophycidae</taxon>
        <taxon>Lithodesmiales</taxon>
        <taxon>Lithodesmiaceae</taxon>
        <taxon>Ditylum</taxon>
    </lineage>
</organism>
<accession>A0A6V2CJY7</accession>
<proteinExistence type="predicted"/>
<dbReference type="EMBL" id="HBNS01009802">
    <property type="protein sequence ID" value="CAE4593841.1"/>
    <property type="molecule type" value="Transcribed_RNA"/>
</dbReference>